<proteinExistence type="predicted"/>
<keyword evidence="1" id="KW-1133">Transmembrane helix</keyword>
<gene>
    <name evidence="2" type="ORF">AAW51_2099</name>
</gene>
<keyword evidence="1" id="KW-0812">Transmembrane</keyword>
<reference evidence="2 3" key="1">
    <citation type="submission" date="2015-05" db="EMBL/GenBank/DDBJ databases">
        <authorList>
            <person name="Tang B."/>
            <person name="Yu Y."/>
        </authorList>
    </citation>
    <scope>NUCLEOTIDE SEQUENCE [LARGE SCALE GENOMIC DNA]</scope>
    <source>
        <strain evidence="2 3">DSM 7029</strain>
    </source>
</reference>
<feature type="transmembrane region" description="Helical" evidence="1">
    <location>
        <begin position="35"/>
        <end position="54"/>
    </location>
</feature>
<evidence type="ECO:0000313" key="3">
    <source>
        <dbReference type="Proteomes" id="UP000035352"/>
    </source>
</evidence>
<accession>A0A0G3BQK9</accession>
<dbReference type="STRING" id="413882.AAW51_2099"/>
<dbReference type="KEGG" id="pbh:AAW51_2099"/>
<protein>
    <submittedName>
        <fullName evidence="2">Uncharacterized protein</fullName>
    </submittedName>
</protein>
<dbReference type="RefSeq" id="WP_047194577.1">
    <property type="nucleotide sequence ID" value="NZ_CP011371.1"/>
</dbReference>
<evidence type="ECO:0000256" key="1">
    <source>
        <dbReference type="SAM" id="Phobius"/>
    </source>
</evidence>
<organism evidence="2 3">
    <name type="scientific">Caldimonas brevitalea</name>
    <dbReference type="NCBI Taxonomy" id="413882"/>
    <lineage>
        <taxon>Bacteria</taxon>
        <taxon>Pseudomonadati</taxon>
        <taxon>Pseudomonadota</taxon>
        <taxon>Betaproteobacteria</taxon>
        <taxon>Burkholderiales</taxon>
        <taxon>Sphaerotilaceae</taxon>
        <taxon>Caldimonas</taxon>
    </lineage>
</organism>
<dbReference type="AlphaFoldDB" id="A0A0G3BQK9"/>
<evidence type="ECO:0000313" key="2">
    <source>
        <dbReference type="EMBL" id="AKJ28790.1"/>
    </source>
</evidence>
<sequence length="197" mass="21789">MNWVMLALSSFLLFATLHMTGVSNWLMEAEIDWPAWTQAVGSVVAIAVAVWLPAADRRRQRREQDEAAYVQRLQSKQRLHSTATELTLLVSNMAAVQGPRTVSGILDTAAITDLRRRLADLEAVAPDPEAEKLIGEMRGVLLQCVALREYPYSAETSQRLQDVDEVAFDISQRAQAALIEAVQERDTIPCPKSGNAS</sequence>
<name>A0A0G3BQK9_9BURK</name>
<dbReference type="Proteomes" id="UP000035352">
    <property type="component" value="Chromosome"/>
</dbReference>
<keyword evidence="1" id="KW-0472">Membrane</keyword>
<dbReference type="EMBL" id="CP011371">
    <property type="protein sequence ID" value="AKJ28790.1"/>
    <property type="molecule type" value="Genomic_DNA"/>
</dbReference>
<keyword evidence="3" id="KW-1185">Reference proteome</keyword>